<name>A0A0K0E213_STRER</name>
<dbReference type="AlphaFoldDB" id="A0A0K0E213"/>
<organism evidence="2">
    <name type="scientific">Strongyloides stercoralis</name>
    <name type="common">Threadworm</name>
    <dbReference type="NCBI Taxonomy" id="6248"/>
    <lineage>
        <taxon>Eukaryota</taxon>
        <taxon>Metazoa</taxon>
        <taxon>Ecdysozoa</taxon>
        <taxon>Nematoda</taxon>
        <taxon>Chromadorea</taxon>
        <taxon>Rhabditida</taxon>
        <taxon>Tylenchina</taxon>
        <taxon>Panagrolaimomorpha</taxon>
        <taxon>Strongyloidoidea</taxon>
        <taxon>Strongyloididae</taxon>
        <taxon>Strongyloides</taxon>
    </lineage>
</organism>
<evidence type="ECO:0000313" key="1">
    <source>
        <dbReference type="Proteomes" id="UP000035681"/>
    </source>
</evidence>
<reference evidence="2" key="1">
    <citation type="submission" date="2015-08" db="UniProtKB">
        <authorList>
            <consortium name="WormBaseParasite"/>
        </authorList>
    </citation>
    <scope>IDENTIFICATION</scope>
</reference>
<dbReference type="WBParaSite" id="SSTP_0000353300.1">
    <property type="protein sequence ID" value="SSTP_0000353300.1"/>
    <property type="gene ID" value="SSTP_0000353300"/>
</dbReference>
<dbReference type="Pfam" id="PF01359">
    <property type="entry name" value="Transposase_1"/>
    <property type="match status" value="1"/>
</dbReference>
<keyword evidence="1" id="KW-1185">Reference proteome</keyword>
<dbReference type="InterPro" id="IPR001888">
    <property type="entry name" value="Transposase_1"/>
</dbReference>
<dbReference type="WBParaSite" id="TCONS_00017115.p1">
    <property type="protein sequence ID" value="TCONS_00017115.p1"/>
    <property type="gene ID" value="XLOC_011272"/>
</dbReference>
<dbReference type="InterPro" id="IPR036397">
    <property type="entry name" value="RNaseH_sf"/>
</dbReference>
<evidence type="ECO:0000313" key="2">
    <source>
        <dbReference type="WBParaSite" id="SSTP_0000353300.1"/>
    </source>
</evidence>
<evidence type="ECO:0000313" key="3">
    <source>
        <dbReference type="WBParaSite" id="TCONS_00017115.p1"/>
    </source>
</evidence>
<protein>
    <submittedName>
        <fullName evidence="2">FERM domain-containing protein</fullName>
    </submittedName>
    <submittedName>
        <fullName evidence="3">Mos1 transposase HTH domain-containing protein</fullName>
    </submittedName>
</protein>
<dbReference type="GO" id="GO:0003676">
    <property type="term" value="F:nucleic acid binding"/>
    <property type="evidence" value="ECO:0007669"/>
    <property type="project" value="InterPro"/>
</dbReference>
<dbReference type="Gene3D" id="3.30.420.10">
    <property type="entry name" value="Ribonuclease H-like superfamily/Ribonuclease H"/>
    <property type="match status" value="1"/>
</dbReference>
<accession>A0A0K0E213</accession>
<dbReference type="Proteomes" id="UP000035681">
    <property type="component" value="Unplaced"/>
</dbReference>
<sequence>MNQEQRIIIKFSFKNGKTATEIFEMLQIAYRDNCLPKKCRLEISKIKTMLICYHDSKDIIHKEFVPNGTKVNAEYYLGVLRRLISRICLEYQEPDSAPFHRPLSITGFFTSTSSIFT</sequence>
<proteinExistence type="predicted"/>